<dbReference type="EMBL" id="BMAW01058530">
    <property type="protein sequence ID" value="GFT16724.1"/>
    <property type="molecule type" value="Genomic_DNA"/>
</dbReference>
<organism evidence="1 2">
    <name type="scientific">Nephila pilipes</name>
    <name type="common">Giant wood spider</name>
    <name type="synonym">Nephila maculata</name>
    <dbReference type="NCBI Taxonomy" id="299642"/>
    <lineage>
        <taxon>Eukaryota</taxon>
        <taxon>Metazoa</taxon>
        <taxon>Ecdysozoa</taxon>
        <taxon>Arthropoda</taxon>
        <taxon>Chelicerata</taxon>
        <taxon>Arachnida</taxon>
        <taxon>Araneae</taxon>
        <taxon>Araneomorphae</taxon>
        <taxon>Entelegynae</taxon>
        <taxon>Araneoidea</taxon>
        <taxon>Nephilidae</taxon>
        <taxon>Nephila</taxon>
    </lineage>
</organism>
<accession>A0A8X6TI16</accession>
<sequence>DSVFFIFDSDRKQEETNVIESLKELHHGFTLINLWHSNVSFLVIGDSKPFHGKR</sequence>
<evidence type="ECO:0000313" key="1">
    <source>
        <dbReference type="EMBL" id="GFT16724.1"/>
    </source>
</evidence>
<reference evidence="1" key="1">
    <citation type="submission" date="2020-08" db="EMBL/GenBank/DDBJ databases">
        <title>Multicomponent nature underlies the extraordinary mechanical properties of spider dragline silk.</title>
        <authorList>
            <person name="Kono N."/>
            <person name="Nakamura H."/>
            <person name="Mori M."/>
            <person name="Yoshida Y."/>
            <person name="Ohtoshi R."/>
            <person name="Malay A.D."/>
            <person name="Moran D.A.P."/>
            <person name="Tomita M."/>
            <person name="Numata K."/>
            <person name="Arakawa K."/>
        </authorList>
    </citation>
    <scope>NUCLEOTIDE SEQUENCE</scope>
</reference>
<protein>
    <submittedName>
        <fullName evidence="1">Uncharacterized protein</fullName>
    </submittedName>
</protein>
<name>A0A8X6TI16_NEPPI</name>
<dbReference type="Proteomes" id="UP000887013">
    <property type="component" value="Unassembled WGS sequence"/>
</dbReference>
<proteinExistence type="predicted"/>
<comment type="caution">
    <text evidence="1">The sequence shown here is derived from an EMBL/GenBank/DDBJ whole genome shotgun (WGS) entry which is preliminary data.</text>
</comment>
<feature type="non-terminal residue" evidence="1">
    <location>
        <position position="1"/>
    </location>
</feature>
<dbReference type="AlphaFoldDB" id="A0A8X6TI16"/>
<keyword evidence="2" id="KW-1185">Reference proteome</keyword>
<evidence type="ECO:0000313" key="2">
    <source>
        <dbReference type="Proteomes" id="UP000887013"/>
    </source>
</evidence>
<gene>
    <name evidence="1" type="ORF">NPIL_576341</name>
</gene>